<organism evidence="1 2">
    <name type="scientific">Chelativorans salis</name>
    <dbReference type="NCBI Taxonomy" id="2978478"/>
    <lineage>
        <taxon>Bacteria</taxon>
        <taxon>Pseudomonadati</taxon>
        <taxon>Pseudomonadota</taxon>
        <taxon>Alphaproteobacteria</taxon>
        <taxon>Hyphomicrobiales</taxon>
        <taxon>Phyllobacteriaceae</taxon>
        <taxon>Chelativorans</taxon>
    </lineage>
</organism>
<keyword evidence="2" id="KW-1185">Reference proteome</keyword>
<evidence type="ECO:0000313" key="1">
    <source>
        <dbReference type="EMBL" id="MCT7375468.1"/>
    </source>
</evidence>
<protein>
    <submittedName>
        <fullName evidence="1">Uncharacterized protein</fullName>
    </submittedName>
</protein>
<reference evidence="1 2" key="1">
    <citation type="submission" date="2022-09" db="EMBL/GenBank/DDBJ databases">
        <title>Chelativorans salina sp. nov., a novel slightly halophilic bacterium isolated from a saline lake sediment enrichment.</title>
        <authorList>
            <person name="Gao L."/>
            <person name="Fang B.-Z."/>
            <person name="Li W.-J."/>
        </authorList>
    </citation>
    <scope>NUCLEOTIDE SEQUENCE [LARGE SCALE GENOMIC DNA]</scope>
    <source>
        <strain evidence="1 2">EGI FJ00035</strain>
    </source>
</reference>
<accession>A0ABT2LQ05</accession>
<name>A0ABT2LQ05_9HYPH</name>
<sequence length="51" mass="5927">MKALVDLTLLFMLRNMPNERDALAWTEHFHRQLDLGVKAVFSQRDGPSTKQ</sequence>
<dbReference type="RefSeq" id="WP_260902498.1">
    <property type="nucleotide sequence ID" value="NZ_JAOCZP010000003.1"/>
</dbReference>
<gene>
    <name evidence="1" type="ORF">N5A92_10545</name>
</gene>
<comment type="caution">
    <text evidence="1">The sequence shown here is derived from an EMBL/GenBank/DDBJ whole genome shotgun (WGS) entry which is preliminary data.</text>
</comment>
<proteinExistence type="predicted"/>
<evidence type="ECO:0000313" key="2">
    <source>
        <dbReference type="Proteomes" id="UP001320831"/>
    </source>
</evidence>
<dbReference type="EMBL" id="JAOCZP010000003">
    <property type="protein sequence ID" value="MCT7375468.1"/>
    <property type="molecule type" value="Genomic_DNA"/>
</dbReference>
<dbReference type="Proteomes" id="UP001320831">
    <property type="component" value="Unassembled WGS sequence"/>
</dbReference>